<name>A0A1I4S1U3_9GAMM</name>
<evidence type="ECO:0000313" key="3">
    <source>
        <dbReference type="Proteomes" id="UP000199339"/>
    </source>
</evidence>
<proteinExistence type="predicted"/>
<dbReference type="Pfam" id="PF13503">
    <property type="entry name" value="DUF4123"/>
    <property type="match status" value="1"/>
</dbReference>
<reference evidence="3" key="1">
    <citation type="submission" date="2016-10" db="EMBL/GenBank/DDBJ databases">
        <authorList>
            <person name="Varghese N."/>
            <person name="Submissions S."/>
        </authorList>
    </citation>
    <scope>NUCLEOTIDE SEQUENCE [LARGE SCALE GENOMIC DNA]</scope>
    <source>
        <strain evidence="3">CGMCC 1.6775</strain>
    </source>
</reference>
<feature type="domain" description="DUF4123" evidence="1">
    <location>
        <begin position="34"/>
        <end position="150"/>
    </location>
</feature>
<keyword evidence="3" id="KW-1185">Reference proteome</keyword>
<dbReference type="EMBL" id="FOUR01000001">
    <property type="protein sequence ID" value="SFM58478.1"/>
    <property type="molecule type" value="Genomic_DNA"/>
</dbReference>
<accession>A0A1I4S1U3</accession>
<organism evidence="2 3">
    <name type="scientific">Marinobacter pelagius</name>
    <dbReference type="NCBI Taxonomy" id="379482"/>
    <lineage>
        <taxon>Bacteria</taxon>
        <taxon>Pseudomonadati</taxon>
        <taxon>Pseudomonadota</taxon>
        <taxon>Gammaproteobacteria</taxon>
        <taxon>Pseudomonadales</taxon>
        <taxon>Marinobacteraceae</taxon>
        <taxon>Marinobacter</taxon>
    </lineage>
</organism>
<dbReference type="OrthoDB" id="6363308at2"/>
<evidence type="ECO:0000313" key="2">
    <source>
        <dbReference type="EMBL" id="SFM58478.1"/>
    </source>
</evidence>
<evidence type="ECO:0000259" key="1">
    <source>
        <dbReference type="Pfam" id="PF13503"/>
    </source>
</evidence>
<gene>
    <name evidence="2" type="ORF">SAMN04487961_0790</name>
</gene>
<sequence>MSATAPVPAMCKRPSGFRQMLDRHRIARDHGCLLIIDAARYEEGEVLRQIYTLDDDPDWCWLFDQTPFEQDRDAGPIVVATTSDSLLCQYAVNGWAADEAVLVLVSGREPDEALTGFRQSLMVQLEHYGPCFLRPYDSRFLEMMAACRPEALGSLIGKGDLLMWSIDRGGEVDWSSTVGIKEDFRGLNHEQDAAFERFLTSVHGFSR</sequence>
<dbReference type="AlphaFoldDB" id="A0A1I4S1U3"/>
<dbReference type="Proteomes" id="UP000199339">
    <property type="component" value="Unassembled WGS sequence"/>
</dbReference>
<protein>
    <recommendedName>
        <fullName evidence="1">DUF4123 domain-containing protein</fullName>
    </recommendedName>
</protein>
<dbReference type="InterPro" id="IPR025391">
    <property type="entry name" value="DUF4123"/>
</dbReference>